<dbReference type="PANTHER" id="PTHR43818">
    <property type="entry name" value="BCDNA.GH03377"/>
    <property type="match status" value="1"/>
</dbReference>
<dbReference type="SUPFAM" id="SSF55347">
    <property type="entry name" value="Glyceraldehyde-3-phosphate dehydrogenase-like, C-terminal domain"/>
    <property type="match status" value="1"/>
</dbReference>
<dbReference type="AlphaFoldDB" id="A0A239P257"/>
<protein>
    <submittedName>
        <fullName evidence="4">Predicted dehydrogenase</fullName>
    </submittedName>
</protein>
<feature type="domain" description="GFO/IDH/MocA-like oxidoreductase" evidence="3">
    <location>
        <begin position="132"/>
        <end position="267"/>
    </location>
</feature>
<evidence type="ECO:0000259" key="2">
    <source>
        <dbReference type="Pfam" id="PF01408"/>
    </source>
</evidence>
<evidence type="ECO:0000259" key="3">
    <source>
        <dbReference type="Pfam" id="PF22725"/>
    </source>
</evidence>
<gene>
    <name evidence="4" type="ORF">SAMN05421812_112172</name>
</gene>
<dbReference type="Pfam" id="PF01408">
    <property type="entry name" value="GFO_IDH_MocA"/>
    <property type="match status" value="1"/>
</dbReference>
<dbReference type="RefSeq" id="WP_179266388.1">
    <property type="nucleotide sequence ID" value="NZ_FZPH01000012.1"/>
</dbReference>
<dbReference type="InterPro" id="IPR050463">
    <property type="entry name" value="Gfo/Idh/MocA_oxidrdct_glycsds"/>
</dbReference>
<name>A0A239P257_9ACTN</name>
<dbReference type="Pfam" id="PF22725">
    <property type="entry name" value="GFO_IDH_MocA_C3"/>
    <property type="match status" value="1"/>
</dbReference>
<accession>A0A239P257</accession>
<dbReference type="PANTHER" id="PTHR43818:SF11">
    <property type="entry name" value="BCDNA.GH03377"/>
    <property type="match status" value="1"/>
</dbReference>
<dbReference type="InterPro" id="IPR055170">
    <property type="entry name" value="GFO_IDH_MocA-like_dom"/>
</dbReference>
<keyword evidence="1" id="KW-0560">Oxidoreductase</keyword>
<keyword evidence="5" id="KW-1185">Reference proteome</keyword>
<organism evidence="4 5">
    <name type="scientific">Asanoa hainanensis</name>
    <dbReference type="NCBI Taxonomy" id="560556"/>
    <lineage>
        <taxon>Bacteria</taxon>
        <taxon>Bacillati</taxon>
        <taxon>Actinomycetota</taxon>
        <taxon>Actinomycetes</taxon>
        <taxon>Micromonosporales</taxon>
        <taxon>Micromonosporaceae</taxon>
        <taxon>Asanoa</taxon>
    </lineage>
</organism>
<feature type="domain" description="Gfo/Idh/MocA-like oxidoreductase N-terminal" evidence="2">
    <location>
        <begin position="5"/>
        <end position="122"/>
    </location>
</feature>
<dbReference type="EMBL" id="FZPH01000012">
    <property type="protein sequence ID" value="SNT60718.1"/>
    <property type="molecule type" value="Genomic_DNA"/>
</dbReference>
<dbReference type="Gene3D" id="3.40.50.720">
    <property type="entry name" value="NAD(P)-binding Rossmann-like Domain"/>
    <property type="match status" value="1"/>
</dbReference>
<evidence type="ECO:0000256" key="1">
    <source>
        <dbReference type="ARBA" id="ARBA00023002"/>
    </source>
</evidence>
<dbReference type="Proteomes" id="UP000198362">
    <property type="component" value="Unassembled WGS sequence"/>
</dbReference>
<evidence type="ECO:0000313" key="4">
    <source>
        <dbReference type="EMBL" id="SNT60718.1"/>
    </source>
</evidence>
<dbReference type="InterPro" id="IPR036291">
    <property type="entry name" value="NAD(P)-bd_dom_sf"/>
</dbReference>
<dbReference type="GO" id="GO:0000166">
    <property type="term" value="F:nucleotide binding"/>
    <property type="evidence" value="ECO:0007669"/>
    <property type="project" value="InterPro"/>
</dbReference>
<evidence type="ECO:0000313" key="5">
    <source>
        <dbReference type="Proteomes" id="UP000198362"/>
    </source>
</evidence>
<proteinExistence type="predicted"/>
<reference evidence="4 5" key="1">
    <citation type="submission" date="2017-06" db="EMBL/GenBank/DDBJ databases">
        <authorList>
            <person name="Kim H.J."/>
            <person name="Triplett B.A."/>
        </authorList>
    </citation>
    <scope>NUCLEOTIDE SEQUENCE [LARGE SCALE GENOMIC DNA]</scope>
    <source>
        <strain evidence="4 5">CGMCC 4.5593</strain>
    </source>
</reference>
<dbReference type="Gene3D" id="3.30.360.10">
    <property type="entry name" value="Dihydrodipicolinate Reductase, domain 2"/>
    <property type="match status" value="1"/>
</dbReference>
<dbReference type="GO" id="GO:0016491">
    <property type="term" value="F:oxidoreductase activity"/>
    <property type="evidence" value="ECO:0007669"/>
    <property type="project" value="UniProtKB-KW"/>
</dbReference>
<sequence>MSDLGIGIVGLHNHYHAYPFADYLRKGLPGMRLVGVADERADLAKEFAADYTDGVWTADYADLIRRDDVDAVIVTSYTSAHADHVELAAEAGKPVLLDKPIATTMADARRIVDASEQVKVMMAYLLRYLPAYRQVLDAVRDGAVGDLVSGFYSIRFPVGAITDSPKTTTQGWYADPVRGGGGGFLDHGVHFTDFFRWFFGADAVNVTGQVGALTYKDLGVEDYGIATYTLDSGAIVTVESTWHAADYFGPLSSPDHASLSGTRGEIELHYQKSPQTEIQGIDPPWTGRRYLDLVGEERYEACYRDLLLAFRDWVNGEEPDGLPTAYDGLKALEMILGAYRSAETGARVTLPLDENVAEAAA</sequence>
<dbReference type="InterPro" id="IPR000683">
    <property type="entry name" value="Gfo/Idh/MocA-like_OxRdtase_N"/>
</dbReference>
<dbReference type="SUPFAM" id="SSF51735">
    <property type="entry name" value="NAD(P)-binding Rossmann-fold domains"/>
    <property type="match status" value="1"/>
</dbReference>